<reference evidence="2 3" key="1">
    <citation type="submission" date="2020-07" db="EMBL/GenBank/DDBJ databases">
        <title>Genomic Encyclopedia of Type Strains, Phase IV (KMG-IV): sequencing the most valuable type-strain genomes for metagenomic binning, comparative biology and taxonomic classification.</title>
        <authorList>
            <person name="Goeker M."/>
        </authorList>
    </citation>
    <scope>NUCLEOTIDE SEQUENCE [LARGE SCALE GENOMIC DNA]</scope>
    <source>
        <strain evidence="2 3">DSM 45533</strain>
    </source>
</reference>
<dbReference type="PANTHER" id="PTHR21310">
    <property type="entry name" value="AMINOGLYCOSIDE PHOSPHOTRANSFERASE-RELATED-RELATED"/>
    <property type="match status" value="1"/>
</dbReference>
<dbReference type="AlphaFoldDB" id="A0A7W0CG25"/>
<dbReference type="Pfam" id="PF01636">
    <property type="entry name" value="APH"/>
    <property type="match status" value="1"/>
</dbReference>
<evidence type="ECO:0000259" key="1">
    <source>
        <dbReference type="Pfam" id="PF01636"/>
    </source>
</evidence>
<dbReference type="RefSeq" id="WP_181609362.1">
    <property type="nucleotide sequence ID" value="NZ_BAABAM010000006.1"/>
</dbReference>
<evidence type="ECO:0000313" key="2">
    <source>
        <dbReference type="EMBL" id="MBA2890547.1"/>
    </source>
</evidence>
<dbReference type="GO" id="GO:0016301">
    <property type="term" value="F:kinase activity"/>
    <property type="evidence" value="ECO:0007669"/>
    <property type="project" value="UniProtKB-KW"/>
</dbReference>
<sequence length="322" mass="35565">MESMTKRRLTPEELDALARRATGAAIVTSAELTDGFANAVWRLSLDDGRDVVLKLSPPPELEQLTYERDLLRMEARAYELAGAAGVPLADLVAAGFDDPVLGGDYLVLSALTGTSWNQVRLPDETQAALRRELGGHMARFNSVRGDVYGYPHSGITGATWREAFLAMVEALLKDTERYPTELPVPEAEIRDRVHRSAPALDAVTEPRLVHFDIWPGNAFVDLSGGTPRIQAVIDLERAFWGDPLAELITPTIFAEVDPADPFLAGYREIAPLELDPVRLDLYRAYLYLILLVENGPRQYPEEEYAPLRDAASKGLTEALARL</sequence>
<keyword evidence="3" id="KW-1185">Reference proteome</keyword>
<dbReference type="InterPro" id="IPR051678">
    <property type="entry name" value="AGP_Transferase"/>
</dbReference>
<dbReference type="InterPro" id="IPR011009">
    <property type="entry name" value="Kinase-like_dom_sf"/>
</dbReference>
<name>A0A7W0CG25_9ACTN</name>
<dbReference type="Gene3D" id="3.90.1200.10">
    <property type="match status" value="1"/>
</dbReference>
<organism evidence="2 3">
    <name type="scientific">Nonomuraea soli</name>
    <dbReference type="NCBI Taxonomy" id="1032476"/>
    <lineage>
        <taxon>Bacteria</taxon>
        <taxon>Bacillati</taxon>
        <taxon>Actinomycetota</taxon>
        <taxon>Actinomycetes</taxon>
        <taxon>Streptosporangiales</taxon>
        <taxon>Streptosporangiaceae</taxon>
        <taxon>Nonomuraea</taxon>
    </lineage>
</organism>
<dbReference type="Gene3D" id="3.30.200.20">
    <property type="entry name" value="Phosphorylase Kinase, domain 1"/>
    <property type="match status" value="1"/>
</dbReference>
<comment type="caution">
    <text evidence="2">The sequence shown here is derived from an EMBL/GenBank/DDBJ whole genome shotgun (WGS) entry which is preliminary data.</text>
</comment>
<proteinExistence type="predicted"/>
<dbReference type="SUPFAM" id="SSF56112">
    <property type="entry name" value="Protein kinase-like (PK-like)"/>
    <property type="match status" value="1"/>
</dbReference>
<protein>
    <submittedName>
        <fullName evidence="2">Ser/Thr protein kinase RdoA (MazF antagonist)</fullName>
    </submittedName>
</protein>
<gene>
    <name evidence="2" type="ORF">HNR30_001888</name>
</gene>
<dbReference type="EMBL" id="JACDUR010000002">
    <property type="protein sequence ID" value="MBA2890547.1"/>
    <property type="molecule type" value="Genomic_DNA"/>
</dbReference>
<dbReference type="InterPro" id="IPR002575">
    <property type="entry name" value="Aminoglycoside_PTrfase"/>
</dbReference>
<keyword evidence="2" id="KW-0418">Kinase</keyword>
<accession>A0A7W0CG25</accession>
<dbReference type="Proteomes" id="UP000530928">
    <property type="component" value="Unassembled WGS sequence"/>
</dbReference>
<evidence type="ECO:0000313" key="3">
    <source>
        <dbReference type="Proteomes" id="UP000530928"/>
    </source>
</evidence>
<feature type="domain" description="Aminoglycoside phosphotransferase" evidence="1">
    <location>
        <begin position="31"/>
        <end position="251"/>
    </location>
</feature>
<dbReference type="PANTHER" id="PTHR21310:SF15">
    <property type="entry name" value="AMINOGLYCOSIDE PHOSPHOTRANSFERASE DOMAIN-CONTAINING PROTEIN"/>
    <property type="match status" value="1"/>
</dbReference>
<keyword evidence="2" id="KW-0808">Transferase</keyword>